<reference evidence="7 8" key="1">
    <citation type="submission" date="2019-07" db="EMBL/GenBank/DDBJ databases">
        <title>Whole genome shotgun sequence of Aneurinibacillus danicus NBRC 102444.</title>
        <authorList>
            <person name="Hosoyama A."/>
            <person name="Uohara A."/>
            <person name="Ohji S."/>
            <person name="Ichikawa N."/>
        </authorList>
    </citation>
    <scope>NUCLEOTIDE SEQUENCE [LARGE SCALE GENOMIC DNA]</scope>
    <source>
        <strain evidence="7 8">NBRC 102444</strain>
    </source>
</reference>
<evidence type="ECO:0000256" key="2">
    <source>
        <dbReference type="ARBA" id="ARBA00022475"/>
    </source>
</evidence>
<feature type="transmembrane region" description="Helical" evidence="6">
    <location>
        <begin position="112"/>
        <end position="134"/>
    </location>
</feature>
<dbReference type="Pfam" id="PF02653">
    <property type="entry name" value="BPD_transp_2"/>
    <property type="match status" value="1"/>
</dbReference>
<evidence type="ECO:0000256" key="4">
    <source>
        <dbReference type="ARBA" id="ARBA00022989"/>
    </source>
</evidence>
<dbReference type="Proteomes" id="UP000321157">
    <property type="component" value="Unassembled WGS sequence"/>
</dbReference>
<evidence type="ECO:0000313" key="8">
    <source>
        <dbReference type="Proteomes" id="UP000321157"/>
    </source>
</evidence>
<dbReference type="OrthoDB" id="9789927at2"/>
<feature type="transmembrane region" description="Helical" evidence="6">
    <location>
        <begin position="12"/>
        <end position="31"/>
    </location>
</feature>
<proteinExistence type="predicted"/>
<keyword evidence="5 6" id="KW-0472">Membrane</keyword>
<keyword evidence="4 6" id="KW-1133">Transmembrane helix</keyword>
<feature type="transmembrane region" description="Helical" evidence="6">
    <location>
        <begin position="190"/>
        <end position="210"/>
    </location>
</feature>
<dbReference type="InterPro" id="IPR043428">
    <property type="entry name" value="LivM-like"/>
</dbReference>
<dbReference type="GO" id="GO:0015658">
    <property type="term" value="F:branched-chain amino acid transmembrane transporter activity"/>
    <property type="evidence" value="ECO:0007669"/>
    <property type="project" value="InterPro"/>
</dbReference>
<feature type="transmembrane region" description="Helical" evidence="6">
    <location>
        <begin position="313"/>
        <end position="337"/>
    </location>
</feature>
<dbReference type="NCBIfam" id="TIGR03408">
    <property type="entry name" value="urea_trans_UrtC"/>
    <property type="match status" value="1"/>
</dbReference>
<evidence type="ECO:0000256" key="6">
    <source>
        <dbReference type="SAM" id="Phobius"/>
    </source>
</evidence>
<feature type="transmembrane region" description="Helical" evidence="6">
    <location>
        <begin position="63"/>
        <end position="82"/>
    </location>
</feature>
<dbReference type="CDD" id="cd06581">
    <property type="entry name" value="TM_PBP1_LivM_like"/>
    <property type="match status" value="1"/>
</dbReference>
<feature type="transmembrane region" description="Helical" evidence="6">
    <location>
        <begin position="37"/>
        <end position="56"/>
    </location>
</feature>
<evidence type="ECO:0000313" key="7">
    <source>
        <dbReference type="EMBL" id="GEN33559.1"/>
    </source>
</evidence>
<dbReference type="PANTHER" id="PTHR30482">
    <property type="entry name" value="HIGH-AFFINITY BRANCHED-CHAIN AMINO ACID TRANSPORT SYSTEM PERMEASE"/>
    <property type="match status" value="1"/>
</dbReference>
<evidence type="ECO:0000256" key="1">
    <source>
        <dbReference type="ARBA" id="ARBA00004651"/>
    </source>
</evidence>
<gene>
    <name evidence="7" type="ORF">ADA01nite_10190</name>
</gene>
<keyword evidence="2" id="KW-1003">Cell membrane</keyword>
<name>A0A511V447_9BACL</name>
<evidence type="ECO:0000256" key="3">
    <source>
        <dbReference type="ARBA" id="ARBA00022692"/>
    </source>
</evidence>
<organism evidence="7 8">
    <name type="scientific">Aneurinibacillus danicus</name>
    <dbReference type="NCBI Taxonomy" id="267746"/>
    <lineage>
        <taxon>Bacteria</taxon>
        <taxon>Bacillati</taxon>
        <taxon>Bacillota</taxon>
        <taxon>Bacilli</taxon>
        <taxon>Bacillales</taxon>
        <taxon>Paenibacillaceae</taxon>
        <taxon>Aneurinibacillus group</taxon>
        <taxon>Aneurinibacillus</taxon>
    </lineage>
</organism>
<dbReference type="InterPro" id="IPR001851">
    <property type="entry name" value="ABC_transp_permease"/>
</dbReference>
<feature type="transmembrane region" description="Helical" evidence="6">
    <location>
        <begin position="231"/>
        <end position="257"/>
    </location>
</feature>
<dbReference type="RefSeq" id="WP_146808890.1">
    <property type="nucleotide sequence ID" value="NZ_BJXX01000047.1"/>
</dbReference>
<dbReference type="AlphaFoldDB" id="A0A511V447"/>
<evidence type="ECO:0000256" key="5">
    <source>
        <dbReference type="ARBA" id="ARBA00023136"/>
    </source>
</evidence>
<dbReference type="GO" id="GO:0005886">
    <property type="term" value="C:plasma membrane"/>
    <property type="evidence" value="ECO:0007669"/>
    <property type="project" value="UniProtKB-SubCell"/>
</dbReference>
<dbReference type="PANTHER" id="PTHR30482:SF4">
    <property type="entry name" value="SLR1201 PROTEIN"/>
    <property type="match status" value="1"/>
</dbReference>
<comment type="subcellular location">
    <subcellularLocation>
        <location evidence="1">Cell membrane</location>
        <topology evidence="1">Multi-pass membrane protein</topology>
    </subcellularLocation>
</comment>
<keyword evidence="8" id="KW-1185">Reference proteome</keyword>
<dbReference type="InterPro" id="IPR017778">
    <property type="entry name" value="ABC_transptr_urea_perm_UrtC"/>
</dbReference>
<feature type="transmembrane region" description="Helical" evidence="6">
    <location>
        <begin position="141"/>
        <end position="160"/>
    </location>
</feature>
<sequence>MNSLIRSRSRMQWIGYVTFAAVLAIAPLFLSDFRLNLLGKFLSLAILALGLCLIWGYTGILSLGHGVYFGLGAYCMAMYLKLESAGGHLPDFMEWSGLTALPWFWKPFASPVFALGAAIFIPVLLAALIGYLTFRNRIRGVYFSILSQALVIILVTLFIGKQEYTGGTNGLTNFSTVFGFGLAAPEVQVAIYWITLAVLGLVFTFCLWLVHSRLGRLLIAIRDGENRVRFCGFNPTGYSVFVYCLSAAFAGLSGVLFVLQVGIISPAMMGIIPSVEMVLWVAVGGRQSLIGAVIGTIVTNGAKSFFSESYPEIWLILLGASFVIIVLFLPNGLVGLFEKIKGKLFITRERGAKDEQATHTVVS</sequence>
<dbReference type="EMBL" id="BJXX01000047">
    <property type="protein sequence ID" value="GEN33559.1"/>
    <property type="molecule type" value="Genomic_DNA"/>
</dbReference>
<accession>A0A511V447</accession>
<comment type="caution">
    <text evidence="7">The sequence shown here is derived from an EMBL/GenBank/DDBJ whole genome shotgun (WGS) entry which is preliminary data.</text>
</comment>
<keyword evidence="3 6" id="KW-0812">Transmembrane</keyword>
<protein>
    <submittedName>
        <fullName evidence="7">ABC transporter permease</fullName>
    </submittedName>
</protein>